<keyword evidence="21" id="KW-1185">Reference proteome</keyword>
<feature type="domain" description="Fibronectin type III-like" evidence="19">
    <location>
        <begin position="711"/>
        <end position="780"/>
    </location>
</feature>
<keyword evidence="7 18" id="KW-0732">Signal</keyword>
<reference evidence="20 21" key="1">
    <citation type="journal article" date="2019" name="Nat. Ecol. Evol.">
        <title>Megaphylogeny resolves global patterns of mushroom evolution.</title>
        <authorList>
            <person name="Varga T."/>
            <person name="Krizsan K."/>
            <person name="Foldi C."/>
            <person name="Dima B."/>
            <person name="Sanchez-Garcia M."/>
            <person name="Sanchez-Ramirez S."/>
            <person name="Szollosi G.J."/>
            <person name="Szarkandi J.G."/>
            <person name="Papp V."/>
            <person name="Albert L."/>
            <person name="Andreopoulos W."/>
            <person name="Angelini C."/>
            <person name="Antonin V."/>
            <person name="Barry K.W."/>
            <person name="Bougher N.L."/>
            <person name="Buchanan P."/>
            <person name="Buyck B."/>
            <person name="Bense V."/>
            <person name="Catcheside P."/>
            <person name="Chovatia M."/>
            <person name="Cooper J."/>
            <person name="Damon W."/>
            <person name="Desjardin D."/>
            <person name="Finy P."/>
            <person name="Geml J."/>
            <person name="Haridas S."/>
            <person name="Hughes K."/>
            <person name="Justo A."/>
            <person name="Karasinski D."/>
            <person name="Kautmanova I."/>
            <person name="Kiss B."/>
            <person name="Kocsube S."/>
            <person name="Kotiranta H."/>
            <person name="LaButti K.M."/>
            <person name="Lechner B.E."/>
            <person name="Liimatainen K."/>
            <person name="Lipzen A."/>
            <person name="Lukacs Z."/>
            <person name="Mihaltcheva S."/>
            <person name="Morgado L.N."/>
            <person name="Niskanen T."/>
            <person name="Noordeloos M.E."/>
            <person name="Ohm R.A."/>
            <person name="Ortiz-Santana B."/>
            <person name="Ovrebo C."/>
            <person name="Racz N."/>
            <person name="Riley R."/>
            <person name="Savchenko A."/>
            <person name="Shiryaev A."/>
            <person name="Soop K."/>
            <person name="Spirin V."/>
            <person name="Szebenyi C."/>
            <person name="Tomsovsky M."/>
            <person name="Tulloss R.E."/>
            <person name="Uehling J."/>
            <person name="Grigoriev I.V."/>
            <person name="Vagvolgyi C."/>
            <person name="Papp T."/>
            <person name="Martin F.M."/>
            <person name="Miettinen O."/>
            <person name="Hibbett D.S."/>
            <person name="Nagy L.G."/>
        </authorList>
    </citation>
    <scope>NUCLEOTIDE SEQUENCE [LARGE SCALE GENOMIC DNA]</scope>
    <source>
        <strain evidence="20 21">CBS 962.96</strain>
    </source>
</reference>
<protein>
    <recommendedName>
        <fullName evidence="14">Probable beta-glucosidase G</fullName>
        <ecNumber evidence="5">3.2.1.21</ecNumber>
    </recommendedName>
    <alternativeName>
        <fullName evidence="15">Beta-D-glucoside glucohydrolase G</fullName>
    </alternativeName>
    <alternativeName>
        <fullName evidence="16">Cellobiase G</fullName>
    </alternativeName>
    <alternativeName>
        <fullName evidence="17">Gentiobiase G</fullName>
    </alternativeName>
</protein>
<comment type="catalytic activity">
    <reaction evidence="1">
        <text>Hydrolysis of terminal, non-reducing beta-D-glucosyl residues with release of beta-D-glucose.</text>
        <dbReference type="EC" id="3.2.1.21"/>
    </reaction>
</comment>
<name>A0A4S8M4P3_DENBC</name>
<comment type="similarity">
    <text evidence="4">Belongs to the glycosyl hydrolase 3 family.</text>
</comment>
<accession>A0A4S8M4P3</accession>
<dbReference type="EC" id="3.2.1.21" evidence="5"/>
<comment type="subcellular location">
    <subcellularLocation>
        <location evidence="2">Secreted</location>
    </subcellularLocation>
</comment>
<evidence type="ECO:0000256" key="7">
    <source>
        <dbReference type="ARBA" id="ARBA00022729"/>
    </source>
</evidence>
<dbReference type="Pfam" id="PF00933">
    <property type="entry name" value="Glyco_hydro_3"/>
    <property type="match status" value="1"/>
</dbReference>
<dbReference type="Gene3D" id="2.60.40.10">
    <property type="entry name" value="Immunoglobulins"/>
    <property type="match status" value="1"/>
</dbReference>
<dbReference type="SMART" id="SM01217">
    <property type="entry name" value="Fn3_like"/>
    <property type="match status" value="1"/>
</dbReference>
<dbReference type="Pfam" id="PF01915">
    <property type="entry name" value="Glyco_hydro_3_C"/>
    <property type="match status" value="1"/>
</dbReference>
<evidence type="ECO:0000256" key="13">
    <source>
        <dbReference type="ARBA" id="ARBA00024983"/>
    </source>
</evidence>
<evidence type="ECO:0000256" key="11">
    <source>
        <dbReference type="ARBA" id="ARBA00023295"/>
    </source>
</evidence>
<dbReference type="GO" id="GO:0009251">
    <property type="term" value="P:glucan catabolic process"/>
    <property type="evidence" value="ECO:0007669"/>
    <property type="project" value="TreeGrafter"/>
</dbReference>
<keyword evidence="9" id="KW-0325">Glycoprotein</keyword>
<evidence type="ECO:0000256" key="8">
    <source>
        <dbReference type="ARBA" id="ARBA00022801"/>
    </source>
</evidence>
<dbReference type="Gene3D" id="3.40.50.1700">
    <property type="entry name" value="Glycoside hydrolase family 3 C-terminal domain"/>
    <property type="match status" value="1"/>
</dbReference>
<evidence type="ECO:0000256" key="10">
    <source>
        <dbReference type="ARBA" id="ARBA00023277"/>
    </source>
</evidence>
<dbReference type="GO" id="GO:0008422">
    <property type="term" value="F:beta-glucosidase activity"/>
    <property type="evidence" value="ECO:0007669"/>
    <property type="project" value="UniProtKB-EC"/>
</dbReference>
<keyword evidence="11" id="KW-0326">Glycosidase</keyword>
<evidence type="ECO:0000256" key="15">
    <source>
        <dbReference type="ARBA" id="ARBA00041276"/>
    </source>
</evidence>
<dbReference type="EMBL" id="ML179161">
    <property type="protein sequence ID" value="THU97169.1"/>
    <property type="molecule type" value="Genomic_DNA"/>
</dbReference>
<evidence type="ECO:0000313" key="20">
    <source>
        <dbReference type="EMBL" id="THU97169.1"/>
    </source>
</evidence>
<evidence type="ECO:0000313" key="21">
    <source>
        <dbReference type="Proteomes" id="UP000297245"/>
    </source>
</evidence>
<keyword evidence="12" id="KW-0624">Polysaccharide degradation</keyword>
<dbReference type="Pfam" id="PF14310">
    <property type="entry name" value="Fn3-like"/>
    <property type="match status" value="1"/>
</dbReference>
<dbReference type="AlphaFoldDB" id="A0A4S8M4P3"/>
<sequence length="793" mass="85264">MKLKLDVLLSLAIALSSSSAFAQWLDVTSLDSGNGTKWSAPPVNGGKSWAEAYAKASALVANMTLPEKVNMTTGIPGRCVGNLGGVPRLNIGPLCLEDGPAGVRPVHGVSQFPAGLAAAATWDEELIYNRSLHMGQEFYDQGVHIALAPVTGGPLGRAPRMGRNWEGWFADPYATGVASYASVKGLQDSGVAATAKHYVAYEQETFRNQYGNFTESYAVFPPGEQRSISSNLDDKTTHEVYLWSFAESVRAGTAHVMCSYNEVNQTQACHNAYTQNHLLKKELGFQGSVISDWGGQHDNVAAALGGMDVSMPGSGFGGLFGVMWGDVLVELVQNGTVPEERLDDMVLRILMPWIYLGQDQKQLPDVVFNGVGSPFFNATSGYRDVRKDETATLIRTIGSNGATLLKNTGGLPLGNPQRIAVLGNDATDNDLGQNACGAGASSCPSDNLNGTMSMGGGSGYAYAPYIVTPLDALKKRAIQTGAEISAITLDSNVDSAVQSLLPTADVTLVFVHAWATEGFDRKDIELDPHMDDLIASAVNFSSNVVVVMHIPGVVDIEKWIDNENVTAVVAAWYPGQESGNGLVDVLYGDVNPSGKLPFTWAKSLDDYAPGTIVDDPVLAPQSNFTEGIFIDYRWFDSKNITPRYEFGFGLSYTTFEYSDIAIDESAAHPDEHAIQETSEPFLEYDGSNSLYDVLFSVTATVTNTGNVTGSEVAQLYLSIPEDDQPPRVLRGFNKVKHIEAGASATATFELRIKDLSVWNVVNQTWYIPNGEFKISVGSSSRSLPLTATWSKSS</sequence>
<dbReference type="PANTHER" id="PTHR42715:SF12">
    <property type="entry name" value="BETA-GLUCOSIDASE G-RELATED"/>
    <property type="match status" value="1"/>
</dbReference>
<evidence type="ECO:0000256" key="1">
    <source>
        <dbReference type="ARBA" id="ARBA00000448"/>
    </source>
</evidence>
<evidence type="ECO:0000256" key="12">
    <source>
        <dbReference type="ARBA" id="ARBA00023326"/>
    </source>
</evidence>
<dbReference type="Gene3D" id="3.20.20.300">
    <property type="entry name" value="Glycoside hydrolase, family 3, N-terminal domain"/>
    <property type="match status" value="1"/>
</dbReference>
<dbReference type="InterPro" id="IPR001764">
    <property type="entry name" value="Glyco_hydro_3_N"/>
</dbReference>
<evidence type="ECO:0000256" key="5">
    <source>
        <dbReference type="ARBA" id="ARBA00012744"/>
    </source>
</evidence>
<evidence type="ECO:0000256" key="9">
    <source>
        <dbReference type="ARBA" id="ARBA00023180"/>
    </source>
</evidence>
<dbReference type="PRINTS" id="PR00133">
    <property type="entry name" value="GLHYDRLASE3"/>
</dbReference>
<feature type="signal peptide" evidence="18">
    <location>
        <begin position="1"/>
        <end position="22"/>
    </location>
</feature>
<proteinExistence type="inferred from homology"/>
<dbReference type="SUPFAM" id="SSF52279">
    <property type="entry name" value="Beta-D-glucan exohydrolase, C-terminal domain"/>
    <property type="match status" value="1"/>
</dbReference>
<dbReference type="InterPro" id="IPR036962">
    <property type="entry name" value="Glyco_hydro_3_N_sf"/>
</dbReference>
<evidence type="ECO:0000256" key="4">
    <source>
        <dbReference type="ARBA" id="ARBA00005336"/>
    </source>
</evidence>
<dbReference type="InterPro" id="IPR036881">
    <property type="entry name" value="Glyco_hydro_3_C_sf"/>
</dbReference>
<keyword evidence="8 20" id="KW-0378">Hydrolase</keyword>
<evidence type="ECO:0000256" key="3">
    <source>
        <dbReference type="ARBA" id="ARBA00004987"/>
    </source>
</evidence>
<dbReference type="InterPro" id="IPR050288">
    <property type="entry name" value="Cellulose_deg_GH3"/>
</dbReference>
<gene>
    <name evidence="20" type="ORF">K435DRAFT_965625</name>
</gene>
<dbReference type="InterPro" id="IPR002772">
    <property type="entry name" value="Glyco_hydro_3_C"/>
</dbReference>
<dbReference type="PANTHER" id="PTHR42715">
    <property type="entry name" value="BETA-GLUCOSIDASE"/>
    <property type="match status" value="1"/>
</dbReference>
<evidence type="ECO:0000256" key="17">
    <source>
        <dbReference type="ARBA" id="ARBA00041808"/>
    </source>
</evidence>
<evidence type="ECO:0000256" key="6">
    <source>
        <dbReference type="ARBA" id="ARBA00022525"/>
    </source>
</evidence>
<comment type="function">
    <text evidence="13">Beta-glucosidases are one of a number of cellulolytic enzymes involved in the degradation of cellulosic biomass. Catalyzes the last step releasing glucose from the inhibitory cellobiose.</text>
</comment>
<organism evidence="20 21">
    <name type="scientific">Dendrothele bispora (strain CBS 962.96)</name>
    <dbReference type="NCBI Taxonomy" id="1314807"/>
    <lineage>
        <taxon>Eukaryota</taxon>
        <taxon>Fungi</taxon>
        <taxon>Dikarya</taxon>
        <taxon>Basidiomycota</taxon>
        <taxon>Agaricomycotina</taxon>
        <taxon>Agaricomycetes</taxon>
        <taxon>Agaricomycetidae</taxon>
        <taxon>Agaricales</taxon>
        <taxon>Agaricales incertae sedis</taxon>
        <taxon>Dendrothele</taxon>
    </lineage>
</organism>
<evidence type="ECO:0000256" key="16">
    <source>
        <dbReference type="ARBA" id="ARBA00041601"/>
    </source>
</evidence>
<evidence type="ECO:0000256" key="18">
    <source>
        <dbReference type="SAM" id="SignalP"/>
    </source>
</evidence>
<dbReference type="Proteomes" id="UP000297245">
    <property type="component" value="Unassembled WGS sequence"/>
</dbReference>
<dbReference type="OrthoDB" id="416222at2759"/>
<dbReference type="InterPro" id="IPR026891">
    <property type="entry name" value="Fn3-like"/>
</dbReference>
<feature type="chain" id="PRO_5020336626" description="Probable beta-glucosidase G" evidence="18">
    <location>
        <begin position="23"/>
        <end position="793"/>
    </location>
</feature>
<evidence type="ECO:0000256" key="2">
    <source>
        <dbReference type="ARBA" id="ARBA00004613"/>
    </source>
</evidence>
<keyword evidence="10" id="KW-0119">Carbohydrate metabolism</keyword>
<dbReference type="GO" id="GO:0005576">
    <property type="term" value="C:extracellular region"/>
    <property type="evidence" value="ECO:0007669"/>
    <property type="project" value="UniProtKB-SubCell"/>
</dbReference>
<dbReference type="SUPFAM" id="SSF51445">
    <property type="entry name" value="(Trans)glycosidases"/>
    <property type="match status" value="1"/>
</dbReference>
<comment type="pathway">
    <text evidence="3">Glycan metabolism; cellulose degradation.</text>
</comment>
<dbReference type="InterPro" id="IPR013783">
    <property type="entry name" value="Ig-like_fold"/>
</dbReference>
<dbReference type="InterPro" id="IPR017853">
    <property type="entry name" value="GH"/>
</dbReference>
<evidence type="ECO:0000259" key="19">
    <source>
        <dbReference type="SMART" id="SM01217"/>
    </source>
</evidence>
<keyword evidence="6" id="KW-0964">Secreted</keyword>
<evidence type="ECO:0000256" key="14">
    <source>
        <dbReference type="ARBA" id="ARBA00039579"/>
    </source>
</evidence>
<dbReference type="FunFam" id="3.20.20.300:FF:000002">
    <property type="entry name" value="Probable beta-glucosidase"/>
    <property type="match status" value="1"/>
</dbReference>